<sequence>MKHFLKLLFLLYFSICSKTYAQQYSWKKLNTEPYKGKQDDIFFIDENTGWYVNGFGKIYNTENGGSTWNIQLEKKGTFFRCISFMDNLTGFAGTVGTDYFPNVTDSIPLYKTIDGGKNWAPVYYKGKYVKGLCAIDIVKEEFINHGEIGYKHHIYAVGRVGSPANFMVSHDDGNSFKSIDMSKYCSALYDIKMFNKREGFASASTGEDIDQSYACILHTTDGGETWEKVYESKRPFEISWKLFFPTRKTGYATIQSYNPDTTVVEQHYIKTENGGKKWKEYVLCNDYNARSFGVGFIDEKIGFIGTMNSGYQTTNGGKSWTKTDLGKACNKIRISKKSNGEVFGYAIGVNIFKLTQKS</sequence>
<dbReference type="PANTHER" id="PTHR47199:SF2">
    <property type="entry name" value="PHOTOSYSTEM II STABILITY_ASSEMBLY FACTOR HCF136, CHLOROPLASTIC"/>
    <property type="match status" value="1"/>
</dbReference>
<dbReference type="PANTHER" id="PTHR47199">
    <property type="entry name" value="PHOTOSYSTEM II STABILITY/ASSEMBLY FACTOR HCF136, CHLOROPLASTIC"/>
    <property type="match status" value="1"/>
</dbReference>
<reference evidence="3" key="1">
    <citation type="submission" date="2016-11" db="EMBL/GenBank/DDBJ databases">
        <authorList>
            <person name="Varghese N."/>
            <person name="Submissions S."/>
        </authorList>
    </citation>
    <scope>NUCLEOTIDE SEQUENCE [LARGE SCALE GENOMIC DNA]</scope>
    <source>
        <strain evidence="3">DSM 19741</strain>
    </source>
</reference>
<evidence type="ECO:0000313" key="3">
    <source>
        <dbReference type="Proteomes" id="UP000184036"/>
    </source>
</evidence>
<dbReference type="RefSeq" id="WP_072993200.1">
    <property type="nucleotide sequence ID" value="NZ_FQWE01000010.1"/>
</dbReference>
<dbReference type="OrthoDB" id="9764804at2"/>
<accession>A0A1M5JBD3</accession>
<organism evidence="2 3">
    <name type="scientific">Flavobacterium segetis</name>
    <dbReference type="NCBI Taxonomy" id="271157"/>
    <lineage>
        <taxon>Bacteria</taxon>
        <taxon>Pseudomonadati</taxon>
        <taxon>Bacteroidota</taxon>
        <taxon>Flavobacteriia</taxon>
        <taxon>Flavobacteriales</taxon>
        <taxon>Flavobacteriaceae</taxon>
        <taxon>Flavobacterium</taxon>
    </lineage>
</organism>
<dbReference type="Pfam" id="PF02012">
    <property type="entry name" value="BNR"/>
    <property type="match status" value="1"/>
</dbReference>
<name>A0A1M5JBD3_9FLAO</name>
<feature type="signal peptide" evidence="1">
    <location>
        <begin position="1"/>
        <end position="21"/>
    </location>
</feature>
<dbReference type="InterPro" id="IPR002860">
    <property type="entry name" value="BNR_rpt"/>
</dbReference>
<dbReference type="AlphaFoldDB" id="A0A1M5JBD3"/>
<evidence type="ECO:0000313" key="2">
    <source>
        <dbReference type="EMBL" id="SHG37878.1"/>
    </source>
</evidence>
<dbReference type="SUPFAM" id="SSF110296">
    <property type="entry name" value="Oligoxyloglucan reducing end-specific cellobiohydrolase"/>
    <property type="match status" value="2"/>
</dbReference>
<dbReference type="Proteomes" id="UP000184036">
    <property type="component" value="Unassembled WGS sequence"/>
</dbReference>
<keyword evidence="1" id="KW-0732">Signal</keyword>
<dbReference type="Gene3D" id="2.130.10.10">
    <property type="entry name" value="YVTN repeat-like/Quinoprotein amine dehydrogenase"/>
    <property type="match status" value="2"/>
</dbReference>
<protein>
    <recommendedName>
        <fullName evidence="4">Photosynthesis system II assembly factor Ycf48/Hcf136-like domain-containing protein</fullName>
    </recommendedName>
</protein>
<evidence type="ECO:0008006" key="4">
    <source>
        <dbReference type="Google" id="ProtNLM"/>
    </source>
</evidence>
<gene>
    <name evidence="2" type="ORF">SAMN05444396_11062</name>
</gene>
<keyword evidence="3" id="KW-1185">Reference proteome</keyword>
<evidence type="ECO:0000256" key="1">
    <source>
        <dbReference type="SAM" id="SignalP"/>
    </source>
</evidence>
<dbReference type="STRING" id="271157.SAMN05444396_11062"/>
<feature type="chain" id="PRO_5012160608" description="Photosynthesis system II assembly factor Ycf48/Hcf136-like domain-containing protein" evidence="1">
    <location>
        <begin position="22"/>
        <end position="358"/>
    </location>
</feature>
<dbReference type="EMBL" id="FQWE01000010">
    <property type="protein sequence ID" value="SHG37878.1"/>
    <property type="molecule type" value="Genomic_DNA"/>
</dbReference>
<proteinExistence type="predicted"/>
<dbReference type="InterPro" id="IPR015943">
    <property type="entry name" value="WD40/YVTN_repeat-like_dom_sf"/>
</dbReference>